<dbReference type="InterPro" id="IPR010982">
    <property type="entry name" value="Lambda_DNA-bd_dom_sf"/>
</dbReference>
<organism evidence="5 6">
    <name type="scientific">Filimonas zeae</name>
    <dbReference type="NCBI Taxonomy" id="1737353"/>
    <lineage>
        <taxon>Bacteria</taxon>
        <taxon>Pseudomonadati</taxon>
        <taxon>Bacteroidota</taxon>
        <taxon>Chitinophagia</taxon>
        <taxon>Chitinophagales</taxon>
        <taxon>Chitinophagaceae</taxon>
        <taxon>Filimonas</taxon>
    </lineage>
</organism>
<accession>A0A917J0I9</accession>
<dbReference type="PANTHER" id="PTHR30146">
    <property type="entry name" value="LACI-RELATED TRANSCRIPTIONAL REPRESSOR"/>
    <property type="match status" value="1"/>
</dbReference>
<keyword evidence="6" id="KW-1185">Reference proteome</keyword>
<dbReference type="RefSeq" id="WP_188955825.1">
    <property type="nucleotide sequence ID" value="NZ_BMIB01000004.1"/>
</dbReference>
<evidence type="ECO:0000256" key="1">
    <source>
        <dbReference type="ARBA" id="ARBA00023015"/>
    </source>
</evidence>
<name>A0A917J0I9_9BACT</name>
<evidence type="ECO:0000259" key="4">
    <source>
        <dbReference type="PROSITE" id="PS50932"/>
    </source>
</evidence>
<evidence type="ECO:0000313" key="6">
    <source>
        <dbReference type="Proteomes" id="UP000627292"/>
    </source>
</evidence>
<dbReference type="SUPFAM" id="SSF47413">
    <property type="entry name" value="lambda repressor-like DNA-binding domains"/>
    <property type="match status" value="1"/>
</dbReference>
<dbReference type="Proteomes" id="UP000627292">
    <property type="component" value="Unassembled WGS sequence"/>
</dbReference>
<dbReference type="InterPro" id="IPR028082">
    <property type="entry name" value="Peripla_BP_I"/>
</dbReference>
<keyword evidence="2" id="KW-0238">DNA-binding</keyword>
<gene>
    <name evidence="5" type="ORF">GCM10011379_40890</name>
</gene>
<dbReference type="EMBL" id="BMIB01000004">
    <property type="protein sequence ID" value="GGH76283.1"/>
    <property type="molecule type" value="Genomic_DNA"/>
</dbReference>
<dbReference type="SMART" id="SM00354">
    <property type="entry name" value="HTH_LACI"/>
    <property type="match status" value="1"/>
</dbReference>
<dbReference type="Pfam" id="PF00356">
    <property type="entry name" value="LacI"/>
    <property type="match status" value="1"/>
</dbReference>
<dbReference type="GO" id="GO:0000976">
    <property type="term" value="F:transcription cis-regulatory region binding"/>
    <property type="evidence" value="ECO:0007669"/>
    <property type="project" value="TreeGrafter"/>
</dbReference>
<dbReference type="GO" id="GO:0003700">
    <property type="term" value="F:DNA-binding transcription factor activity"/>
    <property type="evidence" value="ECO:0007669"/>
    <property type="project" value="TreeGrafter"/>
</dbReference>
<dbReference type="Pfam" id="PF13377">
    <property type="entry name" value="Peripla_BP_3"/>
    <property type="match status" value="1"/>
</dbReference>
<dbReference type="InterPro" id="IPR000843">
    <property type="entry name" value="HTH_LacI"/>
</dbReference>
<dbReference type="CDD" id="cd01392">
    <property type="entry name" value="HTH_LacI"/>
    <property type="match status" value="1"/>
</dbReference>
<evidence type="ECO:0000256" key="2">
    <source>
        <dbReference type="ARBA" id="ARBA00023125"/>
    </source>
</evidence>
<dbReference type="PROSITE" id="PS50932">
    <property type="entry name" value="HTH_LACI_2"/>
    <property type="match status" value="1"/>
</dbReference>
<dbReference type="AlphaFoldDB" id="A0A917J0I9"/>
<protein>
    <submittedName>
        <fullName evidence="5">LacI family transcriptional regulator</fullName>
    </submittedName>
</protein>
<dbReference type="Gene3D" id="1.10.260.40">
    <property type="entry name" value="lambda repressor-like DNA-binding domains"/>
    <property type="match status" value="1"/>
</dbReference>
<reference evidence="5" key="2">
    <citation type="submission" date="2020-09" db="EMBL/GenBank/DDBJ databases">
        <authorList>
            <person name="Sun Q."/>
            <person name="Zhou Y."/>
        </authorList>
    </citation>
    <scope>NUCLEOTIDE SEQUENCE</scope>
    <source>
        <strain evidence="5">CGMCC 1.15290</strain>
    </source>
</reference>
<proteinExistence type="predicted"/>
<keyword evidence="3" id="KW-0804">Transcription</keyword>
<sequence length="335" mass="37214">MSITIKRLAQELNLSVSTISKALTDSHEISAETKQRVIQKAQELNYKPNPYASSLRGRKSKTIAVVLPEIADSFFSLAINGIEEAASEKGYHVLIYLTHESFLKEEAMLKDFQNGRVDGILISVSRETAGSTHIQEVIDRGIPVVFFDRIREDVSTAKFTTNDYESSYNATLHLLEKGCRNLSFLCISRDLLISNSRIQGYQQALKDKNMPEAETAVINCTNNAEENYRMIKALLSGKQRPDGIIASVEKLTNPVYLACQELQLRIPQDVKVLSFSNLETAPLLNPALTTVTQPAFDMGKAAANLLLKCLQKKHSILGKDTQVIPSTLIVRQSTV</sequence>
<evidence type="ECO:0000313" key="5">
    <source>
        <dbReference type="EMBL" id="GGH76283.1"/>
    </source>
</evidence>
<dbReference type="InterPro" id="IPR046335">
    <property type="entry name" value="LacI/GalR-like_sensor"/>
</dbReference>
<dbReference type="CDD" id="cd06267">
    <property type="entry name" value="PBP1_LacI_sugar_binding-like"/>
    <property type="match status" value="1"/>
</dbReference>
<evidence type="ECO:0000256" key="3">
    <source>
        <dbReference type="ARBA" id="ARBA00023163"/>
    </source>
</evidence>
<comment type="caution">
    <text evidence="5">The sequence shown here is derived from an EMBL/GenBank/DDBJ whole genome shotgun (WGS) entry which is preliminary data.</text>
</comment>
<keyword evidence="1" id="KW-0805">Transcription regulation</keyword>
<dbReference type="PANTHER" id="PTHR30146:SF109">
    <property type="entry name" value="HTH-TYPE TRANSCRIPTIONAL REGULATOR GALS"/>
    <property type="match status" value="1"/>
</dbReference>
<feature type="domain" description="HTH lacI-type" evidence="4">
    <location>
        <begin position="3"/>
        <end position="57"/>
    </location>
</feature>
<dbReference type="SUPFAM" id="SSF53822">
    <property type="entry name" value="Periplasmic binding protein-like I"/>
    <property type="match status" value="1"/>
</dbReference>
<dbReference type="Gene3D" id="3.40.50.2300">
    <property type="match status" value="2"/>
</dbReference>
<reference evidence="5" key="1">
    <citation type="journal article" date="2014" name="Int. J. Syst. Evol. Microbiol.">
        <title>Complete genome sequence of Corynebacterium casei LMG S-19264T (=DSM 44701T), isolated from a smear-ripened cheese.</title>
        <authorList>
            <consortium name="US DOE Joint Genome Institute (JGI-PGF)"/>
            <person name="Walter F."/>
            <person name="Albersmeier A."/>
            <person name="Kalinowski J."/>
            <person name="Ruckert C."/>
        </authorList>
    </citation>
    <scope>NUCLEOTIDE SEQUENCE</scope>
    <source>
        <strain evidence="5">CGMCC 1.15290</strain>
    </source>
</reference>